<comment type="caution">
    <text evidence="2">The sequence shown here is derived from an EMBL/GenBank/DDBJ whole genome shotgun (WGS) entry which is preliminary data.</text>
</comment>
<dbReference type="SMART" id="SM00460">
    <property type="entry name" value="TGc"/>
    <property type="match status" value="1"/>
</dbReference>
<dbReference type="Pfam" id="PF01841">
    <property type="entry name" value="Transglut_core"/>
    <property type="match status" value="1"/>
</dbReference>
<feature type="domain" description="Transglutaminase-like" evidence="1">
    <location>
        <begin position="113"/>
        <end position="179"/>
    </location>
</feature>
<accession>A0A5S3PT93</accession>
<dbReference type="InterPro" id="IPR038765">
    <property type="entry name" value="Papain-like_cys_pep_sf"/>
</dbReference>
<protein>
    <recommendedName>
        <fullName evidence="1">Transglutaminase-like domain-containing protein</fullName>
    </recommendedName>
</protein>
<sequence length="337" mass="38337">MRFIIIALFLVGTLVYGQRSDFEDIDFTKADSIAAYYSGASLKNLPVLTHNLTADLPTDVERFRAIYTWVGTNIENDYNSYIKTRKKRKKLSKNQEALTAWNNSFTPKVFENLLKYKKTACTGYAYLIRELASLADINCKIINGYGRTATLILDENSIPNHSWNTVELNGKWYLCDPTWSAGRIVIEEDGPRFESGYFDGYFLAEPELFIRTHYPLEISASLLENPPTLDDFIEGPVVYKEAFSAGIFPIEPKKMHAEIVKTESISFHLTSIQPVDTENLVLVLNTGGSSKDLQPKITQNGNNYIVQHIFDKSGRYDVHIKVDDTIMATYVVRVKRK</sequence>
<dbReference type="SUPFAM" id="SSF54001">
    <property type="entry name" value="Cysteine proteinases"/>
    <property type="match status" value="1"/>
</dbReference>
<dbReference type="InterPro" id="IPR002931">
    <property type="entry name" value="Transglutaminase-like"/>
</dbReference>
<reference evidence="2 3" key="1">
    <citation type="submission" date="2019-05" db="EMBL/GenBank/DDBJ databases">
        <authorList>
            <person name="Zhang J.-Y."/>
            <person name="Feg X."/>
            <person name="Du Z.-J."/>
        </authorList>
    </citation>
    <scope>NUCLEOTIDE SEQUENCE [LARGE SCALE GENOMIC DNA]</scope>
    <source>
        <strain evidence="2 3">RZ26</strain>
    </source>
</reference>
<dbReference type="Proteomes" id="UP000310314">
    <property type="component" value="Unassembled WGS sequence"/>
</dbReference>
<dbReference type="Gene3D" id="3.10.620.30">
    <property type="match status" value="1"/>
</dbReference>
<dbReference type="GO" id="GO:0005737">
    <property type="term" value="C:cytoplasm"/>
    <property type="evidence" value="ECO:0007669"/>
    <property type="project" value="TreeGrafter"/>
</dbReference>
<keyword evidence="3" id="KW-1185">Reference proteome</keyword>
<gene>
    <name evidence="2" type="ORF">FEE95_01605</name>
</gene>
<evidence type="ECO:0000259" key="1">
    <source>
        <dbReference type="SMART" id="SM00460"/>
    </source>
</evidence>
<name>A0A5S3PT93_9FLAO</name>
<dbReference type="PANTHER" id="PTHR46333:SF2">
    <property type="entry name" value="CYTOKINESIS PROTEIN 3"/>
    <property type="match status" value="1"/>
</dbReference>
<evidence type="ECO:0000313" key="3">
    <source>
        <dbReference type="Proteomes" id="UP000310314"/>
    </source>
</evidence>
<dbReference type="AlphaFoldDB" id="A0A5S3PT93"/>
<evidence type="ECO:0000313" key="2">
    <source>
        <dbReference type="EMBL" id="TMM58150.1"/>
    </source>
</evidence>
<organism evidence="2 3">
    <name type="scientific">Maribacter algarum</name>
    <name type="common">ex Zhang et al. 2020</name>
    <dbReference type="NCBI Taxonomy" id="2578118"/>
    <lineage>
        <taxon>Bacteria</taxon>
        <taxon>Pseudomonadati</taxon>
        <taxon>Bacteroidota</taxon>
        <taxon>Flavobacteriia</taxon>
        <taxon>Flavobacteriales</taxon>
        <taxon>Flavobacteriaceae</taxon>
        <taxon>Maribacter</taxon>
    </lineage>
</organism>
<dbReference type="OrthoDB" id="9788327at2"/>
<dbReference type="RefSeq" id="WP_138656082.1">
    <property type="nucleotide sequence ID" value="NZ_VATY01000001.1"/>
</dbReference>
<dbReference type="InterPro" id="IPR052557">
    <property type="entry name" value="CAP/Cytokinesis_protein"/>
</dbReference>
<dbReference type="PANTHER" id="PTHR46333">
    <property type="entry name" value="CYTOKINESIS PROTEIN 3"/>
    <property type="match status" value="1"/>
</dbReference>
<proteinExistence type="predicted"/>
<dbReference type="EMBL" id="VATY01000001">
    <property type="protein sequence ID" value="TMM58150.1"/>
    <property type="molecule type" value="Genomic_DNA"/>
</dbReference>